<proteinExistence type="predicted"/>
<sequence length="245" mass="27546">MSNPDGFGPSDAQLRRALREVLDELVGDEAMRRRCAAVETLVVQRLNNPREAAKALLVALNSCAWWDWPAWEAFARAEGYDTLEEIERRYERIKLADVLAKASKDELGQALDVLGIEFKRSQTKAALGELLQRAGRGQARDALDGVVRRLREGDVRKCREKMALFIASRAASKAINALRYEQLLQPDFMAHYGQWGFVCHAEISGRHCPHKKLRGKTLPASEAQRAWPQLPCQWLTCAGHISARA</sequence>
<comment type="caution">
    <text evidence="1">The sequence shown here is derived from an EMBL/GenBank/DDBJ whole genome shotgun (WGS) entry which is preliminary data.</text>
</comment>
<dbReference type="Proteomes" id="UP000275180">
    <property type="component" value="Unassembled WGS sequence"/>
</dbReference>
<evidence type="ECO:0000313" key="2">
    <source>
        <dbReference type="Proteomes" id="UP000275180"/>
    </source>
</evidence>
<dbReference type="EMBL" id="RDQJ01000001">
    <property type="protein sequence ID" value="RMX18885.1"/>
    <property type="molecule type" value="Genomic_DNA"/>
</dbReference>
<name>A0A3M6RVL6_9BURK</name>
<organism evidence="1 2">
    <name type="scientific">Vandammella animalimorsus</name>
    <dbReference type="NCBI Taxonomy" id="2029117"/>
    <lineage>
        <taxon>Bacteria</taxon>
        <taxon>Pseudomonadati</taxon>
        <taxon>Pseudomonadota</taxon>
        <taxon>Betaproteobacteria</taxon>
        <taxon>Burkholderiales</taxon>
        <taxon>Comamonadaceae</taxon>
        <taxon>Vandammella</taxon>
    </lineage>
</organism>
<protein>
    <submittedName>
        <fullName evidence="1">Uncharacterized protein</fullName>
    </submittedName>
</protein>
<dbReference type="AlphaFoldDB" id="A0A3M6RVL6"/>
<gene>
    <name evidence="1" type="ORF">EBQ34_00545</name>
</gene>
<accession>A0A3M6RVL6</accession>
<dbReference type="RefSeq" id="WP_122243737.1">
    <property type="nucleotide sequence ID" value="NZ_RDQJ01000001.1"/>
</dbReference>
<reference evidence="1 2" key="1">
    <citation type="submission" date="2018-10" db="EMBL/GenBank/DDBJ databases">
        <title>Comamonadaceae CDC group NO-1 genome sequencing and assembly.</title>
        <authorList>
            <person name="Bernier A.-M."/>
            <person name="Bernard K."/>
        </authorList>
    </citation>
    <scope>NUCLEOTIDE SEQUENCE [LARGE SCALE GENOMIC DNA]</scope>
    <source>
        <strain evidence="1 2">NML180582</strain>
    </source>
</reference>
<evidence type="ECO:0000313" key="1">
    <source>
        <dbReference type="EMBL" id="RMX18885.1"/>
    </source>
</evidence>